<comment type="caution">
    <text evidence="6">The sequence shown here is derived from an EMBL/GenBank/DDBJ whole genome shotgun (WGS) entry which is preliminary data.</text>
</comment>
<proteinExistence type="inferred from homology"/>
<dbReference type="Pfam" id="PF03466">
    <property type="entry name" value="LysR_substrate"/>
    <property type="match status" value="1"/>
</dbReference>
<dbReference type="GO" id="GO:0003700">
    <property type="term" value="F:DNA-binding transcription factor activity"/>
    <property type="evidence" value="ECO:0007669"/>
    <property type="project" value="InterPro"/>
</dbReference>
<dbReference type="SUPFAM" id="SSF53850">
    <property type="entry name" value="Periplasmic binding protein-like II"/>
    <property type="match status" value="1"/>
</dbReference>
<dbReference type="InterPro" id="IPR036388">
    <property type="entry name" value="WH-like_DNA-bd_sf"/>
</dbReference>
<dbReference type="Proteomes" id="UP000290218">
    <property type="component" value="Unassembled WGS sequence"/>
</dbReference>
<accession>A0A4V1M5W4</accession>
<evidence type="ECO:0000313" key="7">
    <source>
        <dbReference type="Proteomes" id="UP000290218"/>
    </source>
</evidence>
<dbReference type="Gene3D" id="3.40.190.10">
    <property type="entry name" value="Periplasmic binding protein-like II"/>
    <property type="match status" value="2"/>
</dbReference>
<dbReference type="PROSITE" id="PS50931">
    <property type="entry name" value="HTH_LYSR"/>
    <property type="match status" value="1"/>
</dbReference>
<evidence type="ECO:0000256" key="2">
    <source>
        <dbReference type="ARBA" id="ARBA00023015"/>
    </source>
</evidence>
<protein>
    <submittedName>
        <fullName evidence="6">LysR family transcriptional regulator</fullName>
    </submittedName>
</protein>
<organism evidence="6 7">
    <name type="scientific">Oleiharenicola lentus</name>
    <dbReference type="NCBI Taxonomy" id="2508720"/>
    <lineage>
        <taxon>Bacteria</taxon>
        <taxon>Pseudomonadati</taxon>
        <taxon>Verrucomicrobiota</taxon>
        <taxon>Opitutia</taxon>
        <taxon>Opitutales</taxon>
        <taxon>Opitutaceae</taxon>
        <taxon>Oleiharenicola</taxon>
    </lineage>
</organism>
<keyword evidence="4" id="KW-0804">Transcription</keyword>
<gene>
    <name evidence="6" type="ORF">ESB00_14535</name>
</gene>
<keyword evidence="2" id="KW-0805">Transcription regulation</keyword>
<dbReference type="InterPro" id="IPR036390">
    <property type="entry name" value="WH_DNA-bd_sf"/>
</dbReference>
<dbReference type="SUPFAM" id="SSF46785">
    <property type="entry name" value="Winged helix' DNA-binding domain"/>
    <property type="match status" value="1"/>
</dbReference>
<dbReference type="CDD" id="cd05466">
    <property type="entry name" value="PBP2_LTTR_substrate"/>
    <property type="match status" value="1"/>
</dbReference>
<name>A0A4V1M5W4_9BACT</name>
<dbReference type="Gene3D" id="1.10.10.10">
    <property type="entry name" value="Winged helix-like DNA-binding domain superfamily/Winged helix DNA-binding domain"/>
    <property type="match status" value="1"/>
</dbReference>
<evidence type="ECO:0000256" key="1">
    <source>
        <dbReference type="ARBA" id="ARBA00009437"/>
    </source>
</evidence>
<sequence>MPGKSSTAHCFNPHQLELFQAVARYRGISAAARNLSYGIGQPAISNQIAALERQIGRKLFERRPFRLTAHGRLLQNHTQPFFARLPALWQELQAEPAEVLHLAADSLLGEAWLSAVLAPVAKRFPATRFELHNGTPSQLGAWQADREVQLIVTTGHYRPPGWRSQILVRPCLGLWVRAACPIKSAGWFWQQARPTHCLIGPPPDDPLPAVFQRGLRALQVTWSTRLRADSAALMHALVRQGLGVGLGLILPEEVRPVGLRSLPLEHFEPVPISACWRPPLTPALELFLSTLRRIASHRWRDKG</sequence>
<evidence type="ECO:0000256" key="3">
    <source>
        <dbReference type="ARBA" id="ARBA00023125"/>
    </source>
</evidence>
<dbReference type="PANTHER" id="PTHR30126">
    <property type="entry name" value="HTH-TYPE TRANSCRIPTIONAL REGULATOR"/>
    <property type="match status" value="1"/>
</dbReference>
<feature type="domain" description="HTH lysR-type" evidence="5">
    <location>
        <begin position="11"/>
        <end position="68"/>
    </location>
</feature>
<dbReference type="AlphaFoldDB" id="A0A4V1M5W4"/>
<dbReference type="InterPro" id="IPR005119">
    <property type="entry name" value="LysR_subst-bd"/>
</dbReference>
<evidence type="ECO:0000313" key="6">
    <source>
        <dbReference type="EMBL" id="RXK52926.1"/>
    </source>
</evidence>
<dbReference type="InterPro" id="IPR000847">
    <property type="entry name" value="LysR_HTH_N"/>
</dbReference>
<reference evidence="6 7" key="1">
    <citation type="submission" date="2019-01" db="EMBL/GenBank/DDBJ databases">
        <title>Lacunisphaera sp. strain TWA-58.</title>
        <authorList>
            <person name="Chen W.-M."/>
        </authorList>
    </citation>
    <scope>NUCLEOTIDE SEQUENCE [LARGE SCALE GENOMIC DNA]</scope>
    <source>
        <strain evidence="6 7">TWA-58</strain>
    </source>
</reference>
<evidence type="ECO:0000256" key="4">
    <source>
        <dbReference type="ARBA" id="ARBA00023163"/>
    </source>
</evidence>
<comment type="similarity">
    <text evidence="1">Belongs to the LysR transcriptional regulatory family.</text>
</comment>
<dbReference type="GO" id="GO:0000976">
    <property type="term" value="F:transcription cis-regulatory region binding"/>
    <property type="evidence" value="ECO:0007669"/>
    <property type="project" value="TreeGrafter"/>
</dbReference>
<dbReference type="EMBL" id="SDHX01000002">
    <property type="protein sequence ID" value="RXK52926.1"/>
    <property type="molecule type" value="Genomic_DNA"/>
</dbReference>
<keyword evidence="7" id="KW-1185">Reference proteome</keyword>
<dbReference type="PANTHER" id="PTHR30126:SF98">
    <property type="entry name" value="HTH-TYPE TRANSCRIPTIONAL ACTIVATOR BAUR"/>
    <property type="match status" value="1"/>
</dbReference>
<dbReference type="RefSeq" id="WP_129048516.1">
    <property type="nucleotide sequence ID" value="NZ_SDHX01000002.1"/>
</dbReference>
<dbReference type="Pfam" id="PF00126">
    <property type="entry name" value="HTH_1"/>
    <property type="match status" value="1"/>
</dbReference>
<dbReference type="OrthoDB" id="9786526at2"/>
<keyword evidence="3" id="KW-0238">DNA-binding</keyword>
<evidence type="ECO:0000259" key="5">
    <source>
        <dbReference type="PROSITE" id="PS50931"/>
    </source>
</evidence>